<dbReference type="GO" id="GO:0043067">
    <property type="term" value="P:regulation of programmed cell death"/>
    <property type="evidence" value="ECO:0007669"/>
    <property type="project" value="UniProtKB-ARBA"/>
</dbReference>
<dbReference type="Pfam" id="PF00656">
    <property type="entry name" value="Peptidase_C14"/>
    <property type="match status" value="1"/>
</dbReference>
<dbReference type="GO" id="GO:0005737">
    <property type="term" value="C:cytoplasm"/>
    <property type="evidence" value="ECO:0007669"/>
    <property type="project" value="UniProtKB-ARBA"/>
</dbReference>
<dbReference type="PROSITE" id="PS50207">
    <property type="entry name" value="CASPASE_P10"/>
    <property type="match status" value="1"/>
</dbReference>
<dbReference type="PANTHER" id="PTHR48169">
    <property type="entry name" value="DED DOMAIN-CONTAINING PROTEIN"/>
    <property type="match status" value="1"/>
</dbReference>
<sequence length="171" mass="18616">FQMLGLKVKFHTDLTVSEMIHVLKEEASQDHTHHNLFLCCIMSHGHQGKVYGTDGIGLDILELTNLFKGDECKSLLGKPKLFFVQACQGDKIQDKQTKADAVPGGSPSAIVAYMTAEADFFLSLATVPGCKALRNEQTGAYYVTILSDVLTKGGSSQSLMSLMVEVNDKMS</sequence>
<dbReference type="SUPFAM" id="SSF52129">
    <property type="entry name" value="Caspase-like"/>
    <property type="match status" value="1"/>
</dbReference>
<dbReference type="GO" id="GO:0006508">
    <property type="term" value="P:proteolysis"/>
    <property type="evidence" value="ECO:0007669"/>
    <property type="project" value="InterPro"/>
</dbReference>
<comment type="similarity">
    <text evidence="1 3">Belongs to the peptidase C14A family.</text>
</comment>
<dbReference type="PROSITE" id="PS01122">
    <property type="entry name" value="CASPASE_CYS"/>
    <property type="match status" value="1"/>
</dbReference>
<dbReference type="GO" id="GO:0006915">
    <property type="term" value="P:apoptotic process"/>
    <property type="evidence" value="ECO:0007669"/>
    <property type="project" value="UniProtKB-KW"/>
</dbReference>
<dbReference type="STRING" id="7739.C3XPS4"/>
<dbReference type="FunFam" id="3.40.50.1460:FF:000036">
    <property type="entry name" value="Predicted protein"/>
    <property type="match status" value="1"/>
</dbReference>
<dbReference type="SMART" id="SM00115">
    <property type="entry name" value="CASc"/>
    <property type="match status" value="1"/>
</dbReference>
<feature type="non-terminal residue" evidence="6">
    <location>
        <position position="1"/>
    </location>
</feature>
<dbReference type="AlphaFoldDB" id="C3XPS4"/>
<dbReference type="Gene3D" id="3.40.50.1460">
    <property type="match status" value="1"/>
</dbReference>
<dbReference type="InterPro" id="IPR015917">
    <property type="entry name" value="Pept_C14A"/>
</dbReference>
<evidence type="ECO:0000259" key="4">
    <source>
        <dbReference type="PROSITE" id="PS50207"/>
    </source>
</evidence>
<feature type="non-terminal residue" evidence="6">
    <location>
        <position position="171"/>
    </location>
</feature>
<organism evidence="6">
    <name type="scientific">Branchiostoma floridae</name>
    <name type="common">Florida lancelet</name>
    <name type="synonym">Amphioxus</name>
    <dbReference type="NCBI Taxonomy" id="7739"/>
    <lineage>
        <taxon>Eukaryota</taxon>
        <taxon>Metazoa</taxon>
        <taxon>Chordata</taxon>
        <taxon>Cephalochordata</taxon>
        <taxon>Leptocardii</taxon>
        <taxon>Amphioxiformes</taxon>
        <taxon>Branchiostomatidae</taxon>
        <taxon>Branchiostoma</taxon>
    </lineage>
</organism>
<proteinExistence type="inferred from homology"/>
<dbReference type="PRINTS" id="PR00376">
    <property type="entry name" value="IL1BCENZYME"/>
</dbReference>
<feature type="domain" description="Caspase family p10" evidence="4">
    <location>
        <begin position="110"/>
        <end position="171"/>
    </location>
</feature>
<protein>
    <recommendedName>
        <fullName evidence="7">Caspase family p20 domain-containing protein</fullName>
    </recommendedName>
</protein>
<dbReference type="InterPro" id="IPR002138">
    <property type="entry name" value="Pept_C14_p10"/>
</dbReference>
<dbReference type="PANTHER" id="PTHR48169:SF3">
    <property type="entry name" value="CASP8 AND FADD LIKE APOPTOSIS REGULATOR"/>
    <property type="match status" value="1"/>
</dbReference>
<dbReference type="EMBL" id="GG666451">
    <property type="protein sequence ID" value="EEN69945.1"/>
    <property type="molecule type" value="Genomic_DNA"/>
</dbReference>
<evidence type="ECO:0000259" key="5">
    <source>
        <dbReference type="PROSITE" id="PS50208"/>
    </source>
</evidence>
<dbReference type="GO" id="GO:0004197">
    <property type="term" value="F:cysteine-type endopeptidase activity"/>
    <property type="evidence" value="ECO:0007669"/>
    <property type="project" value="InterPro"/>
</dbReference>
<gene>
    <name evidence="6" type="ORF">BRAFLDRAFT_235423</name>
</gene>
<name>C3XPS4_BRAFL</name>
<keyword evidence="2" id="KW-0053">Apoptosis</keyword>
<dbReference type="eggNOG" id="KOG3573">
    <property type="taxonomic scope" value="Eukaryota"/>
</dbReference>
<reference evidence="6" key="1">
    <citation type="journal article" date="2008" name="Nature">
        <title>The amphioxus genome and the evolution of the chordate karyotype.</title>
        <authorList>
            <consortium name="US DOE Joint Genome Institute (JGI-PGF)"/>
            <person name="Putnam N.H."/>
            <person name="Butts T."/>
            <person name="Ferrier D.E.K."/>
            <person name="Furlong R.F."/>
            <person name="Hellsten U."/>
            <person name="Kawashima T."/>
            <person name="Robinson-Rechavi M."/>
            <person name="Shoguchi E."/>
            <person name="Terry A."/>
            <person name="Yu J.-K."/>
            <person name="Benito-Gutierrez E.L."/>
            <person name="Dubchak I."/>
            <person name="Garcia-Fernandez J."/>
            <person name="Gibson-Brown J.J."/>
            <person name="Grigoriev I.V."/>
            <person name="Horton A.C."/>
            <person name="de Jong P.J."/>
            <person name="Jurka J."/>
            <person name="Kapitonov V.V."/>
            <person name="Kohara Y."/>
            <person name="Kuroki Y."/>
            <person name="Lindquist E."/>
            <person name="Lucas S."/>
            <person name="Osoegawa K."/>
            <person name="Pennacchio L.A."/>
            <person name="Salamov A.A."/>
            <person name="Satou Y."/>
            <person name="Sauka-Spengler T."/>
            <person name="Schmutz J."/>
            <person name="Shin-I T."/>
            <person name="Toyoda A."/>
            <person name="Bronner-Fraser M."/>
            <person name="Fujiyama A."/>
            <person name="Holland L.Z."/>
            <person name="Holland P.W.H."/>
            <person name="Satoh N."/>
            <person name="Rokhsar D.S."/>
        </authorList>
    </citation>
    <scope>NUCLEOTIDE SEQUENCE [LARGE SCALE GENOMIC DNA]</scope>
    <source>
        <strain evidence="6">S238N-H82</strain>
        <tissue evidence="6">Testes</tissue>
    </source>
</reference>
<evidence type="ECO:0008006" key="7">
    <source>
        <dbReference type="Google" id="ProtNLM"/>
    </source>
</evidence>
<dbReference type="GO" id="GO:0051604">
    <property type="term" value="P:protein maturation"/>
    <property type="evidence" value="ECO:0007669"/>
    <property type="project" value="UniProtKB-ARBA"/>
</dbReference>
<evidence type="ECO:0000313" key="6">
    <source>
        <dbReference type="EMBL" id="EEN69945.1"/>
    </source>
</evidence>
<dbReference type="InterPro" id="IPR033139">
    <property type="entry name" value="Caspase_cys_AS"/>
</dbReference>
<evidence type="ECO:0000256" key="2">
    <source>
        <dbReference type="ARBA" id="ARBA00022703"/>
    </source>
</evidence>
<evidence type="ECO:0000256" key="3">
    <source>
        <dbReference type="RuleBase" id="RU003971"/>
    </source>
</evidence>
<dbReference type="PROSITE" id="PS50208">
    <property type="entry name" value="CASPASE_P20"/>
    <property type="match status" value="1"/>
</dbReference>
<dbReference type="InterPro" id="IPR011600">
    <property type="entry name" value="Pept_C14_caspase"/>
</dbReference>
<dbReference type="InterPro" id="IPR029030">
    <property type="entry name" value="Caspase-like_dom_sf"/>
</dbReference>
<evidence type="ECO:0000256" key="1">
    <source>
        <dbReference type="ARBA" id="ARBA00010134"/>
    </source>
</evidence>
<accession>C3XPS4</accession>
<dbReference type="InParanoid" id="C3XPS4"/>
<feature type="domain" description="Caspase family p20" evidence="5">
    <location>
        <begin position="1"/>
        <end position="91"/>
    </location>
</feature>
<dbReference type="InterPro" id="IPR001309">
    <property type="entry name" value="Pept_C14_p20"/>
</dbReference>